<gene>
    <name evidence="1" type="ORF">GUJ93_ZPchr0010g9145</name>
</gene>
<evidence type="ECO:0000313" key="1">
    <source>
        <dbReference type="EMBL" id="KAG8084181.1"/>
    </source>
</evidence>
<accession>A0A8J5W759</accession>
<dbReference type="Proteomes" id="UP000729402">
    <property type="component" value="Unassembled WGS sequence"/>
</dbReference>
<comment type="caution">
    <text evidence="1">The sequence shown here is derived from an EMBL/GenBank/DDBJ whole genome shotgun (WGS) entry which is preliminary data.</text>
</comment>
<protein>
    <submittedName>
        <fullName evidence="1">Uncharacterized protein</fullName>
    </submittedName>
</protein>
<keyword evidence="2" id="KW-1185">Reference proteome</keyword>
<dbReference type="AlphaFoldDB" id="A0A8J5W759"/>
<reference evidence="1" key="2">
    <citation type="submission" date="2021-02" db="EMBL/GenBank/DDBJ databases">
        <authorList>
            <person name="Kimball J.A."/>
            <person name="Haas M.W."/>
            <person name="Macchietto M."/>
            <person name="Kono T."/>
            <person name="Duquette J."/>
            <person name="Shao M."/>
        </authorList>
    </citation>
    <scope>NUCLEOTIDE SEQUENCE</scope>
    <source>
        <tissue evidence="1">Fresh leaf tissue</tissue>
    </source>
</reference>
<dbReference type="EMBL" id="JAAALK010000082">
    <property type="protein sequence ID" value="KAG8084181.1"/>
    <property type="molecule type" value="Genomic_DNA"/>
</dbReference>
<organism evidence="1 2">
    <name type="scientific">Zizania palustris</name>
    <name type="common">Northern wild rice</name>
    <dbReference type="NCBI Taxonomy" id="103762"/>
    <lineage>
        <taxon>Eukaryota</taxon>
        <taxon>Viridiplantae</taxon>
        <taxon>Streptophyta</taxon>
        <taxon>Embryophyta</taxon>
        <taxon>Tracheophyta</taxon>
        <taxon>Spermatophyta</taxon>
        <taxon>Magnoliopsida</taxon>
        <taxon>Liliopsida</taxon>
        <taxon>Poales</taxon>
        <taxon>Poaceae</taxon>
        <taxon>BOP clade</taxon>
        <taxon>Oryzoideae</taxon>
        <taxon>Oryzeae</taxon>
        <taxon>Zizaniinae</taxon>
        <taxon>Zizania</taxon>
    </lineage>
</organism>
<evidence type="ECO:0000313" key="2">
    <source>
        <dbReference type="Proteomes" id="UP000729402"/>
    </source>
</evidence>
<reference evidence="1" key="1">
    <citation type="journal article" date="2021" name="bioRxiv">
        <title>Whole Genome Assembly and Annotation of Northern Wild Rice, Zizania palustris L., Supports a Whole Genome Duplication in the Zizania Genus.</title>
        <authorList>
            <person name="Haas M."/>
            <person name="Kono T."/>
            <person name="Macchietto M."/>
            <person name="Millas R."/>
            <person name="McGilp L."/>
            <person name="Shao M."/>
            <person name="Duquette J."/>
            <person name="Hirsch C.N."/>
            <person name="Kimball J."/>
        </authorList>
    </citation>
    <scope>NUCLEOTIDE SEQUENCE</scope>
    <source>
        <tissue evidence="1">Fresh leaf tissue</tissue>
    </source>
</reference>
<sequence length="79" mass="8113">MSIPQVLTRPPSVHAMMPPGHIGAHPPSFVGPATAVGVPQAIVGRTQPLTDLHSQGSSAGLRNFVDVVDRAIESAPVDA</sequence>
<name>A0A8J5W759_ZIZPA</name>
<proteinExistence type="predicted"/>